<keyword evidence="4" id="KW-1185">Reference proteome</keyword>
<evidence type="ECO:0000256" key="1">
    <source>
        <dbReference type="SAM" id="Coils"/>
    </source>
</evidence>
<dbReference type="Pfam" id="PF06791">
    <property type="entry name" value="TMP_2"/>
    <property type="match status" value="1"/>
</dbReference>
<dbReference type="EMBL" id="FNVQ01000001">
    <property type="protein sequence ID" value="SEG14558.1"/>
    <property type="molecule type" value="Genomic_DNA"/>
</dbReference>
<sequence length="654" mass="69504">MTTVSYLDVELRARADQYAREHNRAATASRRYGDTASRAYDRASQAAQRYDRASKSAANSGDRLGGAFSRAANSAAILEGPLGGVAGRLSSISAGLSAAGPLMLGVGIAAGGLAAAVTSASKAYAELEVRQAKTQALLNSTGYSAGFTASQLDSMARGVALNTLASTADIREAIDVLLTFRSVSGETFRRTISLSQDMSVIMGGNAKSAALQLGKALEDPVRGLTTLSRSGVTFTQAEKDMVKQLVEGNQVLEAQGMILDKVAGQLGGTGEAAAGGLTGKVDTLTQRWEEMLETLGKTGPIQQASGAFITGLTRTLEDFTHLIDPSTMDQQKLFDDLVRQREEARKRLAAVNFDDLISVPLPGVYDQNDWWNDQRLMGSLNEQLRAMQDQRVEEQKAASAAQRKAEAAAEAAAQERDAAKIAEQRAAAEERIAKAMESQLGKASFGNAGKSLYNDIFGIRTPQRKTDGPVEGNYYFGEATRAAQAQINSGNAVNSDGWLNRMRAVYDSAMQDTRHNYDVEGMREVIKLMEDKAIVKFGDLQKAVTAQREQGGSYSITAGGKTINGKTSEERAGSILEIAGETINLSMAAETAEAMGKEVRSWLETAQKGQGGTNHGTVTLKVDNGKNVRPVTLSGPDAELSYLADVLSRAASGA</sequence>
<accession>A0A1H5XS97</accession>
<organism evidence="3 4">
    <name type="scientific">Marinobacterium lutimaris</name>
    <dbReference type="NCBI Taxonomy" id="568106"/>
    <lineage>
        <taxon>Bacteria</taxon>
        <taxon>Pseudomonadati</taxon>
        <taxon>Pseudomonadota</taxon>
        <taxon>Gammaproteobacteria</taxon>
        <taxon>Oceanospirillales</taxon>
        <taxon>Oceanospirillaceae</taxon>
        <taxon>Marinobacterium</taxon>
    </lineage>
</organism>
<dbReference type="AlphaFoldDB" id="A0A1H5XS97"/>
<protein>
    <submittedName>
        <fullName evidence="3">Prophage tail length tape measure protein</fullName>
    </submittedName>
</protein>
<proteinExistence type="predicted"/>
<evidence type="ECO:0000259" key="2">
    <source>
        <dbReference type="Pfam" id="PF06791"/>
    </source>
</evidence>
<feature type="domain" description="Bacteriophage tail tape measure N-terminal" evidence="2">
    <location>
        <begin position="83"/>
        <end position="236"/>
    </location>
</feature>
<gene>
    <name evidence="3" type="ORF">SAMN05444390_1011485</name>
</gene>
<name>A0A1H5XS97_9GAMM</name>
<evidence type="ECO:0000313" key="3">
    <source>
        <dbReference type="EMBL" id="SEG14558.1"/>
    </source>
</evidence>
<feature type="coiled-coil region" evidence="1">
    <location>
        <begin position="377"/>
        <end position="439"/>
    </location>
</feature>
<dbReference type="OrthoDB" id="6174294at2"/>
<reference evidence="3 4" key="1">
    <citation type="submission" date="2016-10" db="EMBL/GenBank/DDBJ databases">
        <authorList>
            <person name="de Groot N.N."/>
        </authorList>
    </citation>
    <scope>NUCLEOTIDE SEQUENCE [LARGE SCALE GENOMIC DNA]</scope>
    <source>
        <strain evidence="3 4">DSM 22012</strain>
    </source>
</reference>
<dbReference type="RefSeq" id="WP_104002386.1">
    <property type="nucleotide sequence ID" value="NZ_FNVQ01000001.1"/>
</dbReference>
<keyword evidence="1" id="KW-0175">Coiled coil</keyword>
<dbReference type="InterPro" id="IPR009628">
    <property type="entry name" value="Phage_tape_measure_N"/>
</dbReference>
<dbReference type="Proteomes" id="UP000236745">
    <property type="component" value="Unassembled WGS sequence"/>
</dbReference>
<evidence type="ECO:0000313" key="4">
    <source>
        <dbReference type="Proteomes" id="UP000236745"/>
    </source>
</evidence>